<dbReference type="InParanoid" id="I3TD16"/>
<proteinExistence type="predicted"/>
<dbReference type="PANTHER" id="PTHR42250">
    <property type="entry name" value="ASCH DOMAIN-CONTAINING PROTEIN"/>
    <property type="match status" value="1"/>
</dbReference>
<sequence>MSPKKFLGRHIVFRGEYAEKIIEGSKTTTIRRGIVRPRYKQVVVHAGSRPIALARVEYVYYKRLRDISESEARRDGFESRAELVSELRKIYPGIRDDEYVTVIGLRVVKRLDSVDTSKPFGGLEPVVLARIALRYLSDVLTDLEARVLLDLTRTGDIDLTAIRVLGDVNKRDLVVDVLNRVLRMLVEKGILREKG</sequence>
<dbReference type="RefSeq" id="WP_014736905.1">
    <property type="nucleotide sequence ID" value="NC_017954.1"/>
</dbReference>
<dbReference type="Pfam" id="PF04266">
    <property type="entry name" value="ASCH"/>
    <property type="match status" value="1"/>
</dbReference>
<dbReference type="PANTHER" id="PTHR42250:SF1">
    <property type="entry name" value="ASCH DOMAIN-CONTAINING PROTEIN"/>
    <property type="match status" value="1"/>
</dbReference>
<name>I3TD16_THEC1</name>
<dbReference type="InterPro" id="IPR007374">
    <property type="entry name" value="ASCH_domain"/>
</dbReference>
<feature type="domain" description="ASCH" evidence="1">
    <location>
        <begin position="11"/>
        <end position="109"/>
    </location>
</feature>
<evidence type="ECO:0000313" key="2">
    <source>
        <dbReference type="EMBL" id="AFK50654.1"/>
    </source>
</evidence>
<protein>
    <recommendedName>
        <fullName evidence="1">ASCH domain-containing protein</fullName>
    </recommendedName>
</protein>
<dbReference type="eggNOG" id="arCOG00398">
    <property type="taxonomic scope" value="Archaea"/>
</dbReference>
<evidence type="ECO:0000259" key="1">
    <source>
        <dbReference type="SMART" id="SM01022"/>
    </source>
</evidence>
<dbReference type="CDD" id="cd06552">
    <property type="entry name" value="ASCH_yqfb_like"/>
    <property type="match status" value="1"/>
</dbReference>
<organism evidence="2 3">
    <name type="scientific">Thermogladius calderae (strain DSM 22663 / VKM B-2946 / 1633)</name>
    <dbReference type="NCBI Taxonomy" id="1184251"/>
    <lineage>
        <taxon>Archaea</taxon>
        <taxon>Thermoproteota</taxon>
        <taxon>Thermoprotei</taxon>
        <taxon>Desulfurococcales</taxon>
        <taxon>Desulfurococcaceae</taxon>
        <taxon>Thermogladius</taxon>
    </lineage>
</organism>
<dbReference type="KEGG" id="thg:TCELL_0229"/>
<dbReference type="HOGENOM" id="CLU_117042_0_0_2"/>
<evidence type="ECO:0000313" key="3">
    <source>
        <dbReference type="Proteomes" id="UP000005270"/>
    </source>
</evidence>
<reference evidence="2 3" key="1">
    <citation type="journal article" date="2012" name="J. Bacteriol.">
        <title>Complete genome sequence of the hyperthermophilic cellulolytic Crenarchaeon 'Thermogladius cellulolyticus' 1633.</title>
        <authorList>
            <person name="Mardanov A.V."/>
            <person name="Kochetkova T.V."/>
            <person name="Beletsky A.V."/>
            <person name="Bonch-Osmolovskaya E.A."/>
            <person name="Ravin N.V."/>
            <person name="Skryabin K.G."/>
        </authorList>
    </citation>
    <scope>NUCLEOTIDE SEQUENCE [LARGE SCALE GENOMIC DNA]</scope>
    <source>
        <strain evidence="3">DSM 22663 / VKM B-2946 / 1633</strain>
    </source>
</reference>
<dbReference type="Gene3D" id="2.30.130.30">
    <property type="entry name" value="Hypothetical protein"/>
    <property type="match status" value="1"/>
</dbReference>
<keyword evidence="3" id="KW-1185">Reference proteome</keyword>
<dbReference type="SUPFAM" id="SSF88697">
    <property type="entry name" value="PUA domain-like"/>
    <property type="match status" value="1"/>
</dbReference>
<gene>
    <name evidence="2" type="ordered locus">TCELL_0229</name>
</gene>
<dbReference type="SMART" id="SM01022">
    <property type="entry name" value="ASCH"/>
    <property type="match status" value="1"/>
</dbReference>
<accession>I3TD16</accession>
<dbReference type="STRING" id="1184251.TCELL_0229"/>
<dbReference type="OrthoDB" id="84912at2157"/>
<dbReference type="InterPro" id="IPR015947">
    <property type="entry name" value="PUA-like_sf"/>
</dbReference>
<dbReference type="Proteomes" id="UP000005270">
    <property type="component" value="Chromosome"/>
</dbReference>
<dbReference type="AlphaFoldDB" id="I3TD16"/>
<dbReference type="GeneID" id="13012510"/>
<dbReference type="EMBL" id="CP003531">
    <property type="protein sequence ID" value="AFK50654.1"/>
    <property type="molecule type" value="Genomic_DNA"/>
</dbReference>